<proteinExistence type="inferred from homology"/>
<comment type="catalytic activity">
    <reaction evidence="1 16">
        <text>(R)-pantothenate + ATP = (R)-4'-phosphopantothenate + ADP + H(+)</text>
        <dbReference type="Rhea" id="RHEA:16373"/>
        <dbReference type="ChEBI" id="CHEBI:10986"/>
        <dbReference type="ChEBI" id="CHEBI:15378"/>
        <dbReference type="ChEBI" id="CHEBI:29032"/>
        <dbReference type="ChEBI" id="CHEBI:30616"/>
        <dbReference type="ChEBI" id="CHEBI:456216"/>
        <dbReference type="EC" id="2.7.1.33"/>
    </reaction>
</comment>
<organism evidence="17 18">
    <name type="scientific">Flavobacterium seoulense</name>
    <dbReference type="NCBI Taxonomy" id="1492738"/>
    <lineage>
        <taxon>Bacteria</taxon>
        <taxon>Pseudomonadati</taxon>
        <taxon>Bacteroidota</taxon>
        <taxon>Flavobacteriia</taxon>
        <taxon>Flavobacteriales</taxon>
        <taxon>Flavobacteriaceae</taxon>
        <taxon>Flavobacterium</taxon>
    </lineage>
</organism>
<evidence type="ECO:0000256" key="5">
    <source>
        <dbReference type="ARBA" id="ARBA00011738"/>
    </source>
</evidence>
<dbReference type="InterPro" id="IPR043129">
    <property type="entry name" value="ATPase_NBD"/>
</dbReference>
<dbReference type="NCBIfam" id="NF009853">
    <property type="entry name" value="PRK13320.1-5"/>
    <property type="match status" value="1"/>
</dbReference>
<dbReference type="GO" id="GO:0046872">
    <property type="term" value="F:metal ion binding"/>
    <property type="evidence" value="ECO:0007669"/>
    <property type="project" value="UniProtKB-KW"/>
</dbReference>
<dbReference type="GO" id="GO:0005737">
    <property type="term" value="C:cytoplasm"/>
    <property type="evidence" value="ECO:0007669"/>
    <property type="project" value="UniProtKB-SubCell"/>
</dbReference>
<dbReference type="OrthoDB" id="9804707at2"/>
<keyword evidence="9 16" id="KW-0547">Nucleotide-binding</keyword>
<protein>
    <recommendedName>
        <fullName evidence="15 16">Type III pantothenate kinase</fullName>
        <ecNumber evidence="6 16">2.7.1.33</ecNumber>
    </recommendedName>
    <alternativeName>
        <fullName evidence="16">PanK-III</fullName>
    </alternativeName>
    <alternativeName>
        <fullName evidence="16">Pantothenic acid kinase</fullName>
    </alternativeName>
</protein>
<evidence type="ECO:0000256" key="14">
    <source>
        <dbReference type="ARBA" id="ARBA00038036"/>
    </source>
</evidence>
<evidence type="ECO:0000313" key="18">
    <source>
        <dbReference type="Proteomes" id="UP000027064"/>
    </source>
</evidence>
<evidence type="ECO:0000313" key="17">
    <source>
        <dbReference type="EMBL" id="KDN54803.1"/>
    </source>
</evidence>
<dbReference type="EMBL" id="JNCA01000018">
    <property type="protein sequence ID" value="KDN54803.1"/>
    <property type="molecule type" value="Genomic_DNA"/>
</dbReference>
<feature type="binding site" evidence="16">
    <location>
        <begin position="94"/>
        <end position="97"/>
    </location>
    <ligand>
        <name>substrate</name>
    </ligand>
</feature>
<keyword evidence="7 16" id="KW-0963">Cytoplasm</keyword>
<gene>
    <name evidence="16" type="primary">coaX</name>
    <name evidence="17" type="ORF">FEM21_20540</name>
</gene>
<dbReference type="UniPathway" id="UPA00241">
    <property type="reaction ID" value="UER00352"/>
</dbReference>
<name>A0A066WQF8_9FLAO</name>
<feature type="binding site" evidence="16">
    <location>
        <position position="117"/>
    </location>
    <ligand>
        <name>K(+)</name>
        <dbReference type="ChEBI" id="CHEBI:29103"/>
    </ligand>
</feature>
<dbReference type="PANTHER" id="PTHR34265">
    <property type="entry name" value="TYPE III PANTOTHENATE KINASE"/>
    <property type="match status" value="1"/>
</dbReference>
<dbReference type="Pfam" id="PF03309">
    <property type="entry name" value="Pan_kinase"/>
    <property type="match status" value="1"/>
</dbReference>
<feature type="binding site" evidence="16">
    <location>
        <position position="120"/>
    </location>
    <ligand>
        <name>ATP</name>
        <dbReference type="ChEBI" id="CHEBI:30616"/>
    </ligand>
</feature>
<evidence type="ECO:0000256" key="9">
    <source>
        <dbReference type="ARBA" id="ARBA00022741"/>
    </source>
</evidence>
<dbReference type="Proteomes" id="UP000027064">
    <property type="component" value="Unassembled WGS sequence"/>
</dbReference>
<comment type="caution">
    <text evidence="17">The sequence shown here is derived from an EMBL/GenBank/DDBJ whole genome shotgun (WGS) entry which is preliminary data.</text>
</comment>
<keyword evidence="10 16" id="KW-0418">Kinase</keyword>
<keyword evidence="18" id="KW-1185">Reference proteome</keyword>
<keyword evidence="16" id="KW-0479">Metal-binding</keyword>
<dbReference type="CDD" id="cd24015">
    <property type="entry name" value="ASKHA_NBD_PanK-III"/>
    <property type="match status" value="1"/>
</dbReference>
<dbReference type="STRING" id="1492738.FEM21_20540"/>
<evidence type="ECO:0000256" key="4">
    <source>
        <dbReference type="ARBA" id="ARBA00005225"/>
    </source>
</evidence>
<keyword evidence="13 16" id="KW-0173">Coenzyme A biosynthesis</keyword>
<sequence>MIVTVDVGNTRIKAAVFEGDTLLEHFVFDKIELAENIQKILEKFQAIVHLVVSSVGDVDKKSFLVFENQLEVHFVSHEDIFPFTNNYGTPKTLGIDRMVLAAGATLLYPNQNRLIIDAGTCVTYDFVDENNVYQGGAIAPGLRLRYESMHHFTAKLPLLSLQSPENFIGKSTSQSIHSGVVNGLVYEIDGFVDEYKASCKNIIIILTGGDAVFLAKRLKNTIFANSNFLLESLNQTFQYKIKND</sequence>
<evidence type="ECO:0000256" key="16">
    <source>
        <dbReference type="HAMAP-Rule" id="MF_01274"/>
    </source>
</evidence>
<keyword evidence="12 16" id="KW-0630">Potassium</keyword>
<comment type="pathway">
    <text evidence="4 16">Cofactor biosynthesis; coenzyme A biosynthesis; CoA from (R)-pantothenate: step 1/5.</text>
</comment>
<dbReference type="GO" id="GO:0004594">
    <property type="term" value="F:pantothenate kinase activity"/>
    <property type="evidence" value="ECO:0007669"/>
    <property type="project" value="UniProtKB-UniRule"/>
</dbReference>
<evidence type="ECO:0000256" key="13">
    <source>
        <dbReference type="ARBA" id="ARBA00022993"/>
    </source>
</evidence>
<evidence type="ECO:0000256" key="11">
    <source>
        <dbReference type="ARBA" id="ARBA00022840"/>
    </source>
</evidence>
<feature type="binding site" evidence="16">
    <location>
        <position position="87"/>
    </location>
    <ligand>
        <name>substrate</name>
    </ligand>
</feature>
<feature type="active site" description="Proton acceptor" evidence="16">
    <location>
        <position position="96"/>
    </location>
</feature>
<evidence type="ECO:0000256" key="12">
    <source>
        <dbReference type="ARBA" id="ARBA00022958"/>
    </source>
</evidence>
<feature type="binding site" evidence="16">
    <location>
        <begin position="6"/>
        <end position="13"/>
    </location>
    <ligand>
        <name>ATP</name>
        <dbReference type="ChEBI" id="CHEBI:30616"/>
    </ligand>
</feature>
<evidence type="ECO:0000256" key="2">
    <source>
        <dbReference type="ARBA" id="ARBA00001958"/>
    </source>
</evidence>
<dbReference type="NCBIfam" id="TIGR00671">
    <property type="entry name" value="baf"/>
    <property type="match status" value="1"/>
</dbReference>
<evidence type="ECO:0000256" key="1">
    <source>
        <dbReference type="ARBA" id="ARBA00001206"/>
    </source>
</evidence>
<evidence type="ECO:0000256" key="6">
    <source>
        <dbReference type="ARBA" id="ARBA00012102"/>
    </source>
</evidence>
<evidence type="ECO:0000256" key="8">
    <source>
        <dbReference type="ARBA" id="ARBA00022679"/>
    </source>
</evidence>
<evidence type="ECO:0000256" key="7">
    <source>
        <dbReference type="ARBA" id="ARBA00022490"/>
    </source>
</evidence>
<dbReference type="Gene3D" id="3.30.420.40">
    <property type="match status" value="2"/>
</dbReference>
<evidence type="ECO:0000256" key="10">
    <source>
        <dbReference type="ARBA" id="ARBA00022777"/>
    </source>
</evidence>
<comment type="similarity">
    <text evidence="14 16">Belongs to the type III pantothenate kinase family.</text>
</comment>
<evidence type="ECO:0000256" key="15">
    <source>
        <dbReference type="ARBA" id="ARBA00040883"/>
    </source>
</evidence>
<dbReference type="PATRIC" id="fig|1492738.3.peg.2042"/>
<dbReference type="RefSeq" id="WP_035660128.1">
    <property type="nucleotide sequence ID" value="NZ_JNCA01000018.1"/>
</dbReference>
<keyword evidence="8 16" id="KW-0808">Transferase</keyword>
<accession>A0A066WQF8</accession>
<evidence type="ECO:0000256" key="3">
    <source>
        <dbReference type="ARBA" id="ARBA00004496"/>
    </source>
</evidence>
<comment type="cofactor">
    <cofactor evidence="2">
        <name>K(+)</name>
        <dbReference type="ChEBI" id="CHEBI:29103"/>
    </cofactor>
</comment>
<comment type="subcellular location">
    <subcellularLocation>
        <location evidence="3 16">Cytoplasm</location>
    </subcellularLocation>
</comment>
<reference evidence="17 18" key="1">
    <citation type="submission" date="2014-05" db="EMBL/GenBank/DDBJ databases">
        <title>Genome Sequence of Flavobacterium sp. EM1321.</title>
        <authorList>
            <person name="Shin S.-K."/>
            <person name="Yi H."/>
        </authorList>
    </citation>
    <scope>NUCLEOTIDE SEQUENCE [LARGE SCALE GENOMIC DNA]</scope>
    <source>
        <strain evidence="17 18">EM1321</strain>
    </source>
</reference>
<comment type="subunit">
    <text evidence="5 16">Homodimer.</text>
</comment>
<feature type="binding site" evidence="16">
    <location>
        <position position="172"/>
    </location>
    <ligand>
        <name>substrate</name>
    </ligand>
</feature>
<keyword evidence="11 16" id="KW-0067">ATP-binding</keyword>
<dbReference type="PANTHER" id="PTHR34265:SF1">
    <property type="entry name" value="TYPE III PANTOTHENATE KINASE"/>
    <property type="match status" value="1"/>
</dbReference>
<dbReference type="SUPFAM" id="SSF53067">
    <property type="entry name" value="Actin-like ATPase domain"/>
    <property type="match status" value="2"/>
</dbReference>
<dbReference type="eggNOG" id="COG1521">
    <property type="taxonomic scope" value="Bacteria"/>
</dbReference>
<dbReference type="GO" id="GO:0015937">
    <property type="term" value="P:coenzyme A biosynthetic process"/>
    <property type="evidence" value="ECO:0007669"/>
    <property type="project" value="UniProtKB-UniRule"/>
</dbReference>
<comment type="function">
    <text evidence="16">Catalyzes the phosphorylation of pantothenate (Pan), the first step in CoA biosynthesis.</text>
</comment>
<dbReference type="InterPro" id="IPR004619">
    <property type="entry name" value="Type_III_PanK"/>
</dbReference>
<comment type="cofactor">
    <cofactor evidence="16">
        <name>NH4(+)</name>
        <dbReference type="ChEBI" id="CHEBI:28938"/>
    </cofactor>
    <cofactor evidence="16">
        <name>K(+)</name>
        <dbReference type="ChEBI" id="CHEBI:29103"/>
    </cofactor>
    <text evidence="16">A monovalent cation. Ammonium or potassium.</text>
</comment>
<dbReference type="GO" id="GO:0005524">
    <property type="term" value="F:ATP binding"/>
    <property type="evidence" value="ECO:0007669"/>
    <property type="project" value="UniProtKB-UniRule"/>
</dbReference>
<dbReference type="HAMAP" id="MF_01274">
    <property type="entry name" value="Pantothen_kinase_3"/>
    <property type="match status" value="1"/>
</dbReference>
<dbReference type="EC" id="2.7.1.33" evidence="6 16"/>
<dbReference type="AlphaFoldDB" id="A0A066WQF8"/>